<name>A0A3N4JG42_9PEZI</name>
<reference evidence="1 2" key="1">
    <citation type="journal article" date="2018" name="Nat. Ecol. Evol.">
        <title>Pezizomycetes genomes reveal the molecular basis of ectomycorrhizal truffle lifestyle.</title>
        <authorList>
            <person name="Murat C."/>
            <person name="Payen T."/>
            <person name="Noel B."/>
            <person name="Kuo A."/>
            <person name="Morin E."/>
            <person name="Chen J."/>
            <person name="Kohler A."/>
            <person name="Krizsan K."/>
            <person name="Balestrini R."/>
            <person name="Da Silva C."/>
            <person name="Montanini B."/>
            <person name="Hainaut M."/>
            <person name="Levati E."/>
            <person name="Barry K.W."/>
            <person name="Belfiori B."/>
            <person name="Cichocki N."/>
            <person name="Clum A."/>
            <person name="Dockter R.B."/>
            <person name="Fauchery L."/>
            <person name="Guy J."/>
            <person name="Iotti M."/>
            <person name="Le Tacon F."/>
            <person name="Lindquist E.A."/>
            <person name="Lipzen A."/>
            <person name="Malagnac F."/>
            <person name="Mello A."/>
            <person name="Molinier V."/>
            <person name="Miyauchi S."/>
            <person name="Poulain J."/>
            <person name="Riccioni C."/>
            <person name="Rubini A."/>
            <person name="Sitrit Y."/>
            <person name="Splivallo R."/>
            <person name="Traeger S."/>
            <person name="Wang M."/>
            <person name="Zifcakova L."/>
            <person name="Wipf D."/>
            <person name="Zambonelli A."/>
            <person name="Paolocci F."/>
            <person name="Nowrousian M."/>
            <person name="Ottonello S."/>
            <person name="Baldrian P."/>
            <person name="Spatafora J.W."/>
            <person name="Henrissat B."/>
            <person name="Nagy L.G."/>
            <person name="Aury J.M."/>
            <person name="Wincker P."/>
            <person name="Grigoriev I.V."/>
            <person name="Bonfante P."/>
            <person name="Martin F.M."/>
        </authorList>
    </citation>
    <scope>NUCLEOTIDE SEQUENCE [LARGE SCALE GENOMIC DNA]</scope>
    <source>
        <strain evidence="1 2">120613-1</strain>
    </source>
</reference>
<dbReference type="Proteomes" id="UP000276215">
    <property type="component" value="Unassembled WGS sequence"/>
</dbReference>
<keyword evidence="2" id="KW-1185">Reference proteome</keyword>
<accession>A0A3N4JG42</accession>
<organism evidence="1 2">
    <name type="scientific">Choiromyces venosus 120613-1</name>
    <dbReference type="NCBI Taxonomy" id="1336337"/>
    <lineage>
        <taxon>Eukaryota</taxon>
        <taxon>Fungi</taxon>
        <taxon>Dikarya</taxon>
        <taxon>Ascomycota</taxon>
        <taxon>Pezizomycotina</taxon>
        <taxon>Pezizomycetes</taxon>
        <taxon>Pezizales</taxon>
        <taxon>Tuberaceae</taxon>
        <taxon>Choiromyces</taxon>
    </lineage>
</organism>
<evidence type="ECO:0000313" key="1">
    <source>
        <dbReference type="EMBL" id="RPA96257.1"/>
    </source>
</evidence>
<evidence type="ECO:0000313" key="2">
    <source>
        <dbReference type="Proteomes" id="UP000276215"/>
    </source>
</evidence>
<proteinExistence type="predicted"/>
<dbReference type="AlphaFoldDB" id="A0A3N4JG42"/>
<sequence>MTLPFWPATASQLPHNLQSTLPVALDRYLIISSFFRNFGVSHPHLSLFATNHILTPLVIPKAWDLC</sequence>
<dbReference type="EMBL" id="ML120416">
    <property type="protein sequence ID" value="RPA96257.1"/>
    <property type="molecule type" value="Genomic_DNA"/>
</dbReference>
<protein>
    <submittedName>
        <fullName evidence="1">Uncharacterized protein</fullName>
    </submittedName>
</protein>
<gene>
    <name evidence="1" type="ORF">L873DRAFT_1811665</name>
</gene>